<sequence>MTESLTSYRRPIAAHWEGLGPSNRRWPRRWAPLMAIDDDEDDDDEAAAALRKGKRVYGGDFSHGSPHQSPPPPPPTQTLPISQTLNPHQNHFSTPKTSSPSKSAPTHLPNPSHSPLPRKKLPPFSLPNSLPTHVPIPLQFALILTPFPSPAAAAAAEAEFASEKINIEAVLTSIDDFFNKNPFFVAGVTFIWLVVIPLTQEYLKKYKYISAIDAFRKLRDVPEAQLLDIRKKKSVRFMASPSLRILNTVICVLDNFGGDSLKVAELLFKNGFKEAYAIEGGLRGNDGWQAIQEKYLAPSMHVYPRKRKSSTLAQLEMNGNKPDAESNENGQAPASSASANGSSVSTENGYIEPIEAALVAKSAPKRPSSPYPKYHNLKPPSSPTPSKPQS</sequence>
<feature type="compositionally biased region" description="Pro residues" evidence="1">
    <location>
        <begin position="380"/>
        <end position="390"/>
    </location>
</feature>
<dbReference type="PANTHER" id="PTHR47377:SF3">
    <property type="entry name" value="RHODANESE-LIKE DOMAIN-CONTAINING PROTEIN 4A, CHLOROPLASTIC"/>
    <property type="match status" value="1"/>
</dbReference>
<organism evidence="3">
    <name type="scientific">Ananas comosus var. bracteatus</name>
    <name type="common">red pineapple</name>
    <dbReference type="NCBI Taxonomy" id="296719"/>
    <lineage>
        <taxon>Eukaryota</taxon>
        <taxon>Viridiplantae</taxon>
        <taxon>Streptophyta</taxon>
        <taxon>Embryophyta</taxon>
        <taxon>Tracheophyta</taxon>
        <taxon>Spermatophyta</taxon>
        <taxon>Magnoliopsida</taxon>
        <taxon>Liliopsida</taxon>
        <taxon>Poales</taxon>
        <taxon>Bromeliaceae</taxon>
        <taxon>Bromelioideae</taxon>
        <taxon>Ananas</taxon>
    </lineage>
</organism>
<reference evidence="3" key="1">
    <citation type="submission" date="2020-07" db="EMBL/GenBank/DDBJ databases">
        <authorList>
            <person name="Lin J."/>
        </authorList>
    </citation>
    <scope>NUCLEOTIDE SEQUENCE</scope>
</reference>
<dbReference type="InterPro" id="IPR044240">
    <property type="entry name" value="STR4-like"/>
</dbReference>
<proteinExistence type="predicted"/>
<gene>
    <name evidence="3" type="ORF">CB5_LOCUS31489</name>
</gene>
<dbReference type="SUPFAM" id="SSF52821">
    <property type="entry name" value="Rhodanese/Cell cycle control phosphatase"/>
    <property type="match status" value="1"/>
</dbReference>
<feature type="region of interest" description="Disordered" evidence="1">
    <location>
        <begin position="361"/>
        <end position="390"/>
    </location>
</feature>
<dbReference type="Gene3D" id="3.40.250.10">
    <property type="entry name" value="Rhodanese-like domain"/>
    <property type="match status" value="1"/>
</dbReference>
<dbReference type="PANTHER" id="PTHR47377">
    <property type="entry name" value="RHODANESE-LIKE DOMAIN-CONTAINING PROTEIN 4, CHLOROPLASTIC"/>
    <property type="match status" value="1"/>
</dbReference>
<dbReference type="AlphaFoldDB" id="A0A6V7QZ22"/>
<feature type="region of interest" description="Disordered" evidence="1">
    <location>
        <begin position="35"/>
        <end position="124"/>
    </location>
</feature>
<accession>A0A6V7QZ22</accession>
<feature type="compositionally biased region" description="Pro residues" evidence="1">
    <location>
        <begin position="68"/>
        <end position="77"/>
    </location>
</feature>
<dbReference type="InterPro" id="IPR001763">
    <property type="entry name" value="Rhodanese-like_dom"/>
</dbReference>
<dbReference type="InterPro" id="IPR036873">
    <property type="entry name" value="Rhodanese-like_dom_sf"/>
</dbReference>
<protein>
    <recommendedName>
        <fullName evidence="2">Rhodanese domain-containing protein</fullName>
    </recommendedName>
</protein>
<dbReference type="EMBL" id="CAJEUB010000076">
    <property type="protein sequence ID" value="CAD1848278.1"/>
    <property type="molecule type" value="Genomic_DNA"/>
</dbReference>
<feature type="domain" description="Rhodanese" evidence="2">
    <location>
        <begin position="247"/>
        <end position="293"/>
    </location>
</feature>
<evidence type="ECO:0000259" key="2">
    <source>
        <dbReference type="PROSITE" id="PS50206"/>
    </source>
</evidence>
<evidence type="ECO:0000313" key="3">
    <source>
        <dbReference type="EMBL" id="CAD1848278.1"/>
    </source>
</evidence>
<name>A0A6V7QZ22_ANACO</name>
<evidence type="ECO:0000256" key="1">
    <source>
        <dbReference type="SAM" id="MobiDB-lite"/>
    </source>
</evidence>
<dbReference type="CDD" id="cd00158">
    <property type="entry name" value="RHOD"/>
    <property type="match status" value="1"/>
</dbReference>
<dbReference type="PROSITE" id="PS50206">
    <property type="entry name" value="RHODANESE_3"/>
    <property type="match status" value="1"/>
</dbReference>
<feature type="region of interest" description="Disordered" evidence="1">
    <location>
        <begin position="318"/>
        <end position="346"/>
    </location>
</feature>
<feature type="compositionally biased region" description="Low complexity" evidence="1">
    <location>
        <begin position="93"/>
        <end position="103"/>
    </location>
</feature>
<feature type="compositionally biased region" description="Low complexity" evidence="1">
    <location>
        <begin position="332"/>
        <end position="345"/>
    </location>
</feature>
<feature type="compositionally biased region" description="Acidic residues" evidence="1">
    <location>
        <begin position="36"/>
        <end position="46"/>
    </location>
</feature>